<evidence type="ECO:0000313" key="3">
    <source>
        <dbReference type="Proteomes" id="UP000660339"/>
    </source>
</evidence>
<proteinExistence type="predicted"/>
<accession>A0A8J3LPX2</accession>
<reference evidence="2" key="1">
    <citation type="submission" date="2021-01" db="EMBL/GenBank/DDBJ databases">
        <title>Whole genome shotgun sequence of Catellatospora methionotrophica NBRC 14553.</title>
        <authorList>
            <person name="Komaki H."/>
            <person name="Tamura T."/>
        </authorList>
    </citation>
    <scope>NUCLEOTIDE SEQUENCE</scope>
    <source>
        <strain evidence="2">NBRC 14553</strain>
    </source>
</reference>
<keyword evidence="3" id="KW-1185">Reference proteome</keyword>
<feature type="region of interest" description="Disordered" evidence="1">
    <location>
        <begin position="1"/>
        <end position="27"/>
    </location>
</feature>
<dbReference type="Proteomes" id="UP000660339">
    <property type="component" value="Unassembled WGS sequence"/>
</dbReference>
<dbReference type="AlphaFoldDB" id="A0A8J3LPX2"/>
<evidence type="ECO:0000256" key="1">
    <source>
        <dbReference type="SAM" id="MobiDB-lite"/>
    </source>
</evidence>
<name>A0A8J3LPX2_9ACTN</name>
<dbReference type="EMBL" id="BONJ01000041">
    <property type="protein sequence ID" value="GIG18595.1"/>
    <property type="molecule type" value="Genomic_DNA"/>
</dbReference>
<organism evidence="2 3">
    <name type="scientific">Catellatospora methionotrophica</name>
    <dbReference type="NCBI Taxonomy" id="121620"/>
    <lineage>
        <taxon>Bacteria</taxon>
        <taxon>Bacillati</taxon>
        <taxon>Actinomycetota</taxon>
        <taxon>Actinomycetes</taxon>
        <taxon>Micromonosporales</taxon>
        <taxon>Micromonosporaceae</taxon>
        <taxon>Catellatospora</taxon>
    </lineage>
</organism>
<gene>
    <name evidence="2" type="ORF">Cme02nite_69270</name>
</gene>
<evidence type="ECO:0000313" key="2">
    <source>
        <dbReference type="EMBL" id="GIG18595.1"/>
    </source>
</evidence>
<sequence>MLTYDKGVHTVDAPAADPSQESAPKVAAVPDRWRRPNPVASKATHLPCNRCHVRMRPVVRPGSSPRWDWCYECVRRAVTRG</sequence>
<comment type="caution">
    <text evidence="2">The sequence shown here is derived from an EMBL/GenBank/DDBJ whole genome shotgun (WGS) entry which is preliminary data.</text>
</comment>
<protein>
    <submittedName>
        <fullName evidence="2">Uncharacterized protein</fullName>
    </submittedName>
</protein>